<evidence type="ECO:0000313" key="3">
    <source>
        <dbReference type="EMBL" id="GBN02012.1"/>
    </source>
</evidence>
<reference evidence="2 4" key="1">
    <citation type="journal article" date="2019" name="Sci. Rep.">
        <title>Orb-weaving spider Araneus ventricosus genome elucidates the spidroin gene catalogue.</title>
        <authorList>
            <person name="Kono N."/>
            <person name="Nakamura H."/>
            <person name="Ohtoshi R."/>
            <person name="Moran D.A.P."/>
            <person name="Shinohara A."/>
            <person name="Yoshida Y."/>
            <person name="Fujiwara M."/>
            <person name="Mori M."/>
            <person name="Tomita M."/>
            <person name="Arakawa K."/>
        </authorList>
    </citation>
    <scope>NUCLEOTIDE SEQUENCE [LARGE SCALE GENOMIC DNA]</scope>
</reference>
<dbReference type="EMBL" id="BGPR01272412">
    <property type="protein sequence ID" value="GBN02012.1"/>
    <property type="molecule type" value="Genomic_DNA"/>
</dbReference>
<evidence type="ECO:0000313" key="4">
    <source>
        <dbReference type="Proteomes" id="UP000499080"/>
    </source>
</evidence>
<comment type="caution">
    <text evidence="2">The sequence shown here is derived from an EMBL/GenBank/DDBJ whole genome shotgun (WGS) entry which is preliminary data.</text>
</comment>
<gene>
    <name evidence="2" type="ORF">AVEN_103708_1</name>
    <name evidence="3" type="ORF">AVEN_35041_1</name>
    <name evidence="1" type="ORF">AVEN_3957_1</name>
</gene>
<evidence type="ECO:0000313" key="1">
    <source>
        <dbReference type="EMBL" id="GBN01927.1"/>
    </source>
</evidence>
<keyword evidence="4" id="KW-1185">Reference proteome</keyword>
<dbReference type="Proteomes" id="UP000499080">
    <property type="component" value="Unassembled WGS sequence"/>
</dbReference>
<organism evidence="2 4">
    <name type="scientific">Araneus ventricosus</name>
    <name type="common">Orbweaver spider</name>
    <name type="synonym">Epeira ventricosa</name>
    <dbReference type="NCBI Taxonomy" id="182803"/>
    <lineage>
        <taxon>Eukaryota</taxon>
        <taxon>Metazoa</taxon>
        <taxon>Ecdysozoa</taxon>
        <taxon>Arthropoda</taxon>
        <taxon>Chelicerata</taxon>
        <taxon>Arachnida</taxon>
        <taxon>Araneae</taxon>
        <taxon>Araneomorphae</taxon>
        <taxon>Entelegynae</taxon>
        <taxon>Araneoidea</taxon>
        <taxon>Araneidae</taxon>
        <taxon>Araneus</taxon>
    </lineage>
</organism>
<evidence type="ECO:0000313" key="2">
    <source>
        <dbReference type="EMBL" id="GBN01939.1"/>
    </source>
</evidence>
<sequence length="37" mass="4100">LTSHSESTGRLIWDGPRDFGMMLDDEDHILAGTPISK</sequence>
<accession>A0A4Y2KIS3</accession>
<proteinExistence type="predicted"/>
<name>A0A4Y2KIS3_ARAVE</name>
<dbReference type="AlphaFoldDB" id="A0A4Y2KIS3"/>
<feature type="non-terminal residue" evidence="2">
    <location>
        <position position="1"/>
    </location>
</feature>
<dbReference type="EMBL" id="BGPR01272383">
    <property type="protein sequence ID" value="GBN01927.1"/>
    <property type="molecule type" value="Genomic_DNA"/>
</dbReference>
<dbReference type="EMBL" id="BGPR01272388">
    <property type="protein sequence ID" value="GBN01939.1"/>
    <property type="molecule type" value="Genomic_DNA"/>
</dbReference>
<protein>
    <submittedName>
        <fullName evidence="2">Uncharacterized protein</fullName>
    </submittedName>
</protein>